<dbReference type="InterPro" id="IPR003738">
    <property type="entry name" value="SRAP"/>
</dbReference>
<dbReference type="RefSeq" id="WP_090883707.1">
    <property type="nucleotide sequence ID" value="NZ_FOGG01000009.1"/>
</dbReference>
<dbReference type="Pfam" id="PF02586">
    <property type="entry name" value="SRAP"/>
    <property type="match status" value="1"/>
</dbReference>
<evidence type="ECO:0000256" key="3">
    <source>
        <dbReference type="ARBA" id="ARBA00022763"/>
    </source>
</evidence>
<dbReference type="GO" id="GO:0016829">
    <property type="term" value="F:lyase activity"/>
    <property type="evidence" value="ECO:0007669"/>
    <property type="project" value="UniProtKB-KW"/>
</dbReference>
<evidence type="ECO:0000256" key="7">
    <source>
        <dbReference type="ARBA" id="ARBA00023239"/>
    </source>
</evidence>
<organism evidence="9 10">
    <name type="scientific">Pedobacter rhizosphaerae</name>
    <dbReference type="NCBI Taxonomy" id="390241"/>
    <lineage>
        <taxon>Bacteria</taxon>
        <taxon>Pseudomonadati</taxon>
        <taxon>Bacteroidota</taxon>
        <taxon>Sphingobacteriia</taxon>
        <taxon>Sphingobacteriales</taxon>
        <taxon>Sphingobacteriaceae</taxon>
        <taxon>Pedobacter</taxon>
    </lineage>
</organism>
<dbReference type="STRING" id="390241.SAMN04488023_10925"/>
<dbReference type="GO" id="GO:0003697">
    <property type="term" value="F:single-stranded DNA binding"/>
    <property type="evidence" value="ECO:0007669"/>
    <property type="project" value="InterPro"/>
</dbReference>
<name>A0A1H9P3R0_9SPHI</name>
<dbReference type="SUPFAM" id="SSF143081">
    <property type="entry name" value="BB1717-like"/>
    <property type="match status" value="1"/>
</dbReference>
<reference evidence="9 10" key="1">
    <citation type="submission" date="2016-10" db="EMBL/GenBank/DDBJ databases">
        <authorList>
            <person name="de Groot N.N."/>
        </authorList>
    </citation>
    <scope>NUCLEOTIDE SEQUENCE [LARGE SCALE GENOMIC DNA]</scope>
    <source>
        <strain evidence="9 10">DSM 18610</strain>
    </source>
</reference>
<dbReference type="GO" id="GO:0106300">
    <property type="term" value="P:protein-DNA covalent cross-linking repair"/>
    <property type="evidence" value="ECO:0007669"/>
    <property type="project" value="InterPro"/>
</dbReference>
<evidence type="ECO:0000256" key="4">
    <source>
        <dbReference type="ARBA" id="ARBA00022801"/>
    </source>
</evidence>
<evidence type="ECO:0000256" key="2">
    <source>
        <dbReference type="ARBA" id="ARBA00022670"/>
    </source>
</evidence>
<dbReference type="PANTHER" id="PTHR13604">
    <property type="entry name" value="DC12-RELATED"/>
    <property type="match status" value="1"/>
</dbReference>
<dbReference type="GO" id="GO:0006508">
    <property type="term" value="P:proteolysis"/>
    <property type="evidence" value="ECO:0007669"/>
    <property type="project" value="UniProtKB-KW"/>
</dbReference>
<evidence type="ECO:0000313" key="10">
    <source>
        <dbReference type="Proteomes" id="UP000199572"/>
    </source>
</evidence>
<dbReference type="PANTHER" id="PTHR13604:SF0">
    <property type="entry name" value="ABASIC SITE PROCESSING PROTEIN HMCES"/>
    <property type="match status" value="1"/>
</dbReference>
<evidence type="ECO:0000313" key="9">
    <source>
        <dbReference type="EMBL" id="SER42934.1"/>
    </source>
</evidence>
<dbReference type="InterPro" id="IPR036590">
    <property type="entry name" value="SRAP-like"/>
</dbReference>
<evidence type="ECO:0000256" key="6">
    <source>
        <dbReference type="ARBA" id="ARBA00023125"/>
    </source>
</evidence>
<gene>
    <name evidence="9" type="ORF">SAMN04488023_10925</name>
</gene>
<keyword evidence="3" id="KW-0227">DNA damage</keyword>
<dbReference type="EMBL" id="FOGG01000009">
    <property type="protein sequence ID" value="SER42934.1"/>
    <property type="molecule type" value="Genomic_DNA"/>
</dbReference>
<keyword evidence="10" id="KW-1185">Reference proteome</keyword>
<accession>A0A1H9P3R0</accession>
<dbReference type="GO" id="GO:0008233">
    <property type="term" value="F:peptidase activity"/>
    <property type="evidence" value="ECO:0007669"/>
    <property type="project" value="UniProtKB-KW"/>
</dbReference>
<dbReference type="AlphaFoldDB" id="A0A1H9P3R0"/>
<proteinExistence type="inferred from homology"/>
<keyword evidence="6" id="KW-0238">DNA-binding</keyword>
<evidence type="ECO:0000256" key="8">
    <source>
        <dbReference type="RuleBase" id="RU364100"/>
    </source>
</evidence>
<keyword evidence="2 8" id="KW-0645">Protease</keyword>
<dbReference type="Proteomes" id="UP000199572">
    <property type="component" value="Unassembled WGS sequence"/>
</dbReference>
<evidence type="ECO:0000256" key="1">
    <source>
        <dbReference type="ARBA" id="ARBA00008136"/>
    </source>
</evidence>
<dbReference type="EC" id="3.4.-.-" evidence="8"/>
<keyword evidence="4 8" id="KW-0378">Hydrolase</keyword>
<evidence type="ECO:0000256" key="5">
    <source>
        <dbReference type="ARBA" id="ARBA00023124"/>
    </source>
</evidence>
<sequence length="234" mass="27206">MCARYTLTAEEKEILKTHPHQIQGEWTPNYNLAITQKGLVITADEPDIIQQMSFGIVPYFADNLKLTRDTWNIKSETAMESKLWRPLLVNHKTCLVMADSFYEWKELDKGDKQPYRFTLKDRKLFCFAGLWSQWVDPETKEKFRTYGILTTEANALVAEIHSKKRMPVILTKPEENIWLSKKLPLDTKMSVLDTFPQELMKRVKVSKRVNAVSTLKKPNNDSDLLLPLNTDDDI</sequence>
<protein>
    <recommendedName>
        <fullName evidence="8">Abasic site processing protein</fullName>
        <ecNumber evidence="8">3.4.-.-</ecNumber>
    </recommendedName>
</protein>
<keyword evidence="5" id="KW-0190">Covalent protein-DNA linkage</keyword>
<dbReference type="OrthoDB" id="9782620at2"/>
<dbReference type="Gene3D" id="3.90.1680.10">
    <property type="entry name" value="SOS response associated peptidase-like"/>
    <property type="match status" value="1"/>
</dbReference>
<keyword evidence="7" id="KW-0456">Lyase</keyword>
<comment type="similarity">
    <text evidence="1 8">Belongs to the SOS response-associated peptidase family.</text>
</comment>